<proteinExistence type="predicted"/>
<keyword evidence="7" id="KW-0812">Transmembrane</keyword>
<comment type="caution">
    <text evidence="11">The sequence shown here is derived from an EMBL/GenBank/DDBJ whole genome shotgun (WGS) entry which is preliminary data.</text>
</comment>
<feature type="transmembrane region" description="Helical" evidence="7">
    <location>
        <begin position="723"/>
        <end position="744"/>
    </location>
</feature>
<evidence type="ECO:0000256" key="8">
    <source>
        <dbReference type="SAM" id="SignalP"/>
    </source>
</evidence>
<dbReference type="InterPro" id="IPR008966">
    <property type="entry name" value="Adhesion_dom_sf"/>
</dbReference>
<dbReference type="OrthoDB" id="4411176at2"/>
<feature type="domain" description="SDR-like Ig" evidence="9">
    <location>
        <begin position="127"/>
        <end position="219"/>
    </location>
</feature>
<dbReference type="Gene3D" id="2.60.40.740">
    <property type="match status" value="1"/>
</dbReference>
<evidence type="ECO:0000256" key="3">
    <source>
        <dbReference type="ARBA" id="ARBA00022525"/>
    </source>
</evidence>
<dbReference type="EMBL" id="VOHM01000046">
    <property type="protein sequence ID" value="TWT17102.1"/>
    <property type="molecule type" value="Genomic_DNA"/>
</dbReference>
<dbReference type="Pfam" id="PF19407">
    <property type="entry name" value="DUF5979"/>
    <property type="match status" value="1"/>
</dbReference>
<keyword evidence="5" id="KW-0572">Peptidoglycan-anchor</keyword>
<feature type="region of interest" description="Disordered" evidence="6">
    <location>
        <begin position="42"/>
        <end position="79"/>
    </location>
</feature>
<dbReference type="InterPro" id="IPR041171">
    <property type="entry name" value="SDR_Ig"/>
</dbReference>
<keyword evidence="7" id="KW-1133">Transmembrane helix</keyword>
<keyword evidence="4 8" id="KW-0732">Signal</keyword>
<protein>
    <submittedName>
        <fullName evidence="11">Uncharacterized protein</fullName>
    </submittedName>
</protein>
<feature type="compositionally biased region" description="Basic and acidic residues" evidence="6">
    <location>
        <begin position="66"/>
        <end position="77"/>
    </location>
</feature>
<evidence type="ECO:0000256" key="2">
    <source>
        <dbReference type="ARBA" id="ARBA00022512"/>
    </source>
</evidence>
<sequence length="751" mass="79968">MRTDLRAEAPFGVAHLLRYLIAFAAALALVAGLFTVPPAHAQEAPDAEKTTAATTAEPTEESTAEPTKEKPADKKPLGDAAEDALPAEDAAPIQPAERAVVEAASPVVISDIQVINDRREHSQDETLIQWQHTTVKWKWEATGPIVEGQTFELEFPTQLRLYHDETFTLTALDDPPGMPNKDNGTCVATAASPSKVVCTFGKRFVNKDDVKGEASLAAQAYEAWDQEGVDFRVNGSEVKRVRLPGPKGTIIGQLDEAPKYPVKWGWYNDDQKTISWRIHVPGTEAAKLGDKPMVIDDALTGHAHKYIEGTLVAGEYGIIGTIDNDTDLRTREPEVVLDSKVEVNGAQAKVTITAPAGGWKAEKYYVINYKTVTADGQPAPFEAETKNKADIGGIKLLERGVKRSQSGKGTIEGVDRRSVEVHKKLAADSAPVPAGTVFSVLAEYKVNGKDTKEYLEVPLDGSAKGKQELPKGTKVVLSEPSFPTVAGLTFEKPVFAPLNPNDPNVKILDDGAKAEVNVVNSENVQVVVTNKAVTDKASFSVAKNIAGLTDELADHARTKQYTFDYKCGTEEDGVGTITVKGDGAPVAVGKSFPVGTECTITEDVETAKIDGVDLNTEKSTLKQTLKLGPDAGAVVQFTFTNAYEDGGISPRPRDVPWWLLLVPFALGSLGAGSSNTGSSQSGGTNNKPADNATNQTAQGGDQGKTTPAASDAKQQNRTLANTGASVLGIAIIALLAVAAGVFLIRRGRKQS</sequence>
<evidence type="ECO:0000313" key="12">
    <source>
        <dbReference type="Proteomes" id="UP000320791"/>
    </source>
</evidence>
<feature type="compositionally biased region" description="Low complexity" evidence="6">
    <location>
        <begin position="673"/>
        <end position="686"/>
    </location>
</feature>
<keyword evidence="12" id="KW-1185">Reference proteome</keyword>
<dbReference type="InterPro" id="IPR046022">
    <property type="entry name" value="DUF5979"/>
</dbReference>
<dbReference type="SUPFAM" id="SSF49401">
    <property type="entry name" value="Bacterial adhesins"/>
    <property type="match status" value="2"/>
</dbReference>
<gene>
    <name evidence="11" type="ORF">FRX94_12745</name>
</gene>
<keyword evidence="3" id="KW-0964">Secreted</keyword>
<evidence type="ECO:0000256" key="6">
    <source>
        <dbReference type="SAM" id="MobiDB-lite"/>
    </source>
</evidence>
<dbReference type="RefSeq" id="WP_146325722.1">
    <property type="nucleotide sequence ID" value="NZ_BAABLR010000053.1"/>
</dbReference>
<organism evidence="11 12">
    <name type="scientific">Corynebacterium canis</name>
    <dbReference type="NCBI Taxonomy" id="679663"/>
    <lineage>
        <taxon>Bacteria</taxon>
        <taxon>Bacillati</taxon>
        <taxon>Actinomycetota</taxon>
        <taxon>Actinomycetes</taxon>
        <taxon>Mycobacteriales</taxon>
        <taxon>Corynebacteriaceae</taxon>
        <taxon>Corynebacterium</taxon>
    </lineage>
</organism>
<evidence type="ECO:0000256" key="1">
    <source>
        <dbReference type="ARBA" id="ARBA00004168"/>
    </source>
</evidence>
<feature type="compositionally biased region" description="Polar residues" evidence="6">
    <location>
        <begin position="687"/>
        <end position="714"/>
    </location>
</feature>
<evidence type="ECO:0000256" key="4">
    <source>
        <dbReference type="ARBA" id="ARBA00022729"/>
    </source>
</evidence>
<dbReference type="GO" id="GO:0007155">
    <property type="term" value="P:cell adhesion"/>
    <property type="evidence" value="ECO:0007669"/>
    <property type="project" value="InterPro"/>
</dbReference>
<dbReference type="Proteomes" id="UP000320791">
    <property type="component" value="Unassembled WGS sequence"/>
</dbReference>
<dbReference type="InterPro" id="IPR011252">
    <property type="entry name" value="Fibrogen-bd_dom1"/>
</dbReference>
<feature type="signal peptide" evidence="8">
    <location>
        <begin position="1"/>
        <end position="41"/>
    </location>
</feature>
<evidence type="ECO:0000256" key="5">
    <source>
        <dbReference type="ARBA" id="ARBA00023088"/>
    </source>
</evidence>
<evidence type="ECO:0000256" key="7">
    <source>
        <dbReference type="SAM" id="Phobius"/>
    </source>
</evidence>
<evidence type="ECO:0000259" key="9">
    <source>
        <dbReference type="Pfam" id="PF17961"/>
    </source>
</evidence>
<reference evidence="11 12" key="1">
    <citation type="submission" date="2019-08" db="EMBL/GenBank/DDBJ databases">
        <authorList>
            <person name="Lei W."/>
        </authorList>
    </citation>
    <scope>NUCLEOTIDE SEQUENCE [LARGE SCALE GENOMIC DNA]</scope>
    <source>
        <strain evidence="11 12">CCUG 58627</strain>
    </source>
</reference>
<feature type="region of interest" description="Disordered" evidence="6">
    <location>
        <begin position="673"/>
        <end position="714"/>
    </location>
</feature>
<name>A0A5C5TUY6_9CORY</name>
<keyword evidence="2" id="KW-0134">Cell wall</keyword>
<dbReference type="AlphaFoldDB" id="A0A5C5TUY6"/>
<accession>A0A5C5TUY6</accession>
<dbReference type="Pfam" id="PF17961">
    <property type="entry name" value="Big_8"/>
    <property type="match status" value="1"/>
</dbReference>
<feature type="domain" description="DUF5979" evidence="10">
    <location>
        <begin position="539"/>
        <end position="644"/>
    </location>
</feature>
<dbReference type="Gene3D" id="2.60.40.1280">
    <property type="match status" value="1"/>
</dbReference>
<evidence type="ECO:0000313" key="11">
    <source>
        <dbReference type="EMBL" id="TWT17102.1"/>
    </source>
</evidence>
<comment type="subcellular location">
    <subcellularLocation>
        <location evidence="1">Secreted</location>
        <location evidence="1">Cell wall</location>
        <topology evidence="1">Peptidoglycan-anchor</topology>
    </subcellularLocation>
</comment>
<evidence type="ECO:0000259" key="10">
    <source>
        <dbReference type="Pfam" id="PF19407"/>
    </source>
</evidence>
<keyword evidence="7" id="KW-0472">Membrane</keyword>
<feature type="chain" id="PRO_5022760650" evidence="8">
    <location>
        <begin position="42"/>
        <end position="751"/>
    </location>
</feature>